<protein>
    <submittedName>
        <fullName evidence="9">FAD-dependent monooxygenase</fullName>
    </submittedName>
</protein>
<proteinExistence type="inferred from homology"/>
<evidence type="ECO:0000313" key="10">
    <source>
        <dbReference type="Proteomes" id="UP000595095"/>
    </source>
</evidence>
<keyword evidence="10" id="KW-1185">Reference proteome</keyword>
<dbReference type="UniPathway" id="UPA00232"/>
<dbReference type="GO" id="GO:0008682">
    <property type="term" value="F:3-demethoxyubiquinol 3-hydroxylase activity"/>
    <property type="evidence" value="ECO:0007669"/>
    <property type="project" value="TreeGrafter"/>
</dbReference>
<dbReference type="AlphaFoldDB" id="A0A7S9DVR9"/>
<evidence type="ECO:0000313" key="9">
    <source>
        <dbReference type="EMBL" id="QPG04668.1"/>
    </source>
</evidence>
<gene>
    <name evidence="9" type="ORF">IT774_10585</name>
</gene>
<dbReference type="Gene3D" id="3.50.50.60">
    <property type="entry name" value="FAD/NAD(P)-binding domain"/>
    <property type="match status" value="2"/>
</dbReference>
<accession>A0A7S9DVR9</accession>
<dbReference type="GO" id="GO:0071949">
    <property type="term" value="F:FAD binding"/>
    <property type="evidence" value="ECO:0007669"/>
    <property type="project" value="InterPro"/>
</dbReference>
<evidence type="ECO:0000256" key="6">
    <source>
        <dbReference type="ARBA" id="ARBA00023002"/>
    </source>
</evidence>
<dbReference type="RefSeq" id="WP_195809761.1">
    <property type="nucleotide sequence ID" value="NZ_CP064795.1"/>
</dbReference>
<dbReference type="SUPFAM" id="SSF51905">
    <property type="entry name" value="FAD/NAD(P)-binding domain"/>
    <property type="match status" value="1"/>
</dbReference>
<dbReference type="Pfam" id="PF01494">
    <property type="entry name" value="FAD_binding_3"/>
    <property type="match status" value="1"/>
</dbReference>
<keyword evidence="5" id="KW-0274">FAD</keyword>
<keyword evidence="4" id="KW-0285">Flavoprotein</keyword>
<dbReference type="PRINTS" id="PR00420">
    <property type="entry name" value="RNGMNOXGNASE"/>
</dbReference>
<evidence type="ECO:0000256" key="3">
    <source>
        <dbReference type="ARBA" id="ARBA00005349"/>
    </source>
</evidence>
<keyword evidence="6" id="KW-0560">Oxidoreductase</keyword>
<evidence type="ECO:0000256" key="7">
    <source>
        <dbReference type="ARBA" id="ARBA00023033"/>
    </source>
</evidence>
<evidence type="ECO:0000256" key="5">
    <source>
        <dbReference type="ARBA" id="ARBA00022827"/>
    </source>
</evidence>
<evidence type="ECO:0000256" key="4">
    <source>
        <dbReference type="ARBA" id="ARBA00022630"/>
    </source>
</evidence>
<evidence type="ECO:0000259" key="8">
    <source>
        <dbReference type="Pfam" id="PF01494"/>
    </source>
</evidence>
<reference evidence="9 10" key="1">
    <citation type="submission" date="2020-11" db="EMBL/GenBank/DDBJ databases">
        <title>Complete genome sequence for Salinimonas sp. strain G2-b.</title>
        <authorList>
            <person name="Park S.-J."/>
        </authorList>
    </citation>
    <scope>NUCLEOTIDE SEQUENCE [LARGE SCALE GENOMIC DNA]</scope>
    <source>
        <strain evidence="9 10">G2-b</strain>
    </source>
</reference>
<dbReference type="PANTHER" id="PTHR43876">
    <property type="entry name" value="UBIQUINONE BIOSYNTHESIS MONOOXYGENASE COQ6, MITOCHONDRIAL"/>
    <property type="match status" value="1"/>
</dbReference>
<dbReference type="NCBIfam" id="TIGR01988">
    <property type="entry name" value="Ubi-OHases"/>
    <property type="match status" value="1"/>
</dbReference>
<dbReference type="InterPro" id="IPR010971">
    <property type="entry name" value="UbiH/COQ6"/>
</dbReference>
<dbReference type="InterPro" id="IPR036188">
    <property type="entry name" value="FAD/NAD-bd_sf"/>
</dbReference>
<evidence type="ECO:0000256" key="2">
    <source>
        <dbReference type="ARBA" id="ARBA00004749"/>
    </source>
</evidence>
<keyword evidence="7 9" id="KW-0503">Monooxygenase</keyword>
<sequence>MYDFCVNGAGMVGATLALGLLRQGYRVALIDPAPPKPFEPGQPPDLRVSALSAGTVALLQSLGAWQSIPASRLRAYNKLSVWEDRQSTTDFEAQLLDMSVLGYFCENRLIQLACLAAIALQQHEANLTQFTQTPETVQWHEPHGCTIVLNDNSTIAARWLIGADGAGSFVRQQAGISTQGWQYGQQALGVTVKTAQAQPDWTWQEFHPSGPRAFLPMYDNFGSFVWYDNPARIRQLKTMNNTQLKQAIEDAFPRITGDFEIQAKAAFPLTRMHAQRYLKHQAILVGDAAHTINPLAGQGVNIGFKDVQALLNVTQPSAGLLKYDSLKQHYEQPRQRDNLAMMSAMDAFYLLFSNRLAPAKWVRTGLLKMTQQTDFAKRQILQYAIGE</sequence>
<dbReference type="InterPro" id="IPR002938">
    <property type="entry name" value="FAD-bd"/>
</dbReference>
<dbReference type="KEGG" id="smaa:IT774_10585"/>
<dbReference type="Proteomes" id="UP000595095">
    <property type="component" value="Chromosome"/>
</dbReference>
<dbReference type="GO" id="GO:0006744">
    <property type="term" value="P:ubiquinone biosynthetic process"/>
    <property type="evidence" value="ECO:0007669"/>
    <property type="project" value="UniProtKB-UniPathway"/>
</dbReference>
<name>A0A7S9DVR9_9ALTE</name>
<evidence type="ECO:0000256" key="1">
    <source>
        <dbReference type="ARBA" id="ARBA00001974"/>
    </source>
</evidence>
<dbReference type="InterPro" id="IPR051205">
    <property type="entry name" value="UbiH/COQ6_monooxygenase"/>
</dbReference>
<comment type="similarity">
    <text evidence="3">Belongs to the UbiH/COQ6 family.</text>
</comment>
<comment type="pathway">
    <text evidence="2">Cofactor biosynthesis; ubiquinone biosynthesis.</text>
</comment>
<dbReference type="EMBL" id="CP064795">
    <property type="protein sequence ID" value="QPG04668.1"/>
    <property type="molecule type" value="Genomic_DNA"/>
</dbReference>
<organism evidence="9 10">
    <name type="scientific">Salinimonas marina</name>
    <dbReference type="NCBI Taxonomy" id="2785918"/>
    <lineage>
        <taxon>Bacteria</taxon>
        <taxon>Pseudomonadati</taxon>
        <taxon>Pseudomonadota</taxon>
        <taxon>Gammaproteobacteria</taxon>
        <taxon>Alteromonadales</taxon>
        <taxon>Alteromonadaceae</taxon>
        <taxon>Alteromonas/Salinimonas group</taxon>
        <taxon>Salinimonas</taxon>
    </lineage>
</organism>
<comment type="cofactor">
    <cofactor evidence="1">
        <name>FAD</name>
        <dbReference type="ChEBI" id="CHEBI:57692"/>
    </cofactor>
</comment>
<feature type="domain" description="FAD-binding" evidence="8">
    <location>
        <begin position="3"/>
        <end position="310"/>
    </location>
</feature>
<dbReference type="PANTHER" id="PTHR43876:SF10">
    <property type="entry name" value="3-DEMETHOXYUBIQUINOL 3-HYDROXYLASE"/>
    <property type="match status" value="1"/>
</dbReference>